<keyword evidence="2" id="KW-1185">Reference proteome</keyword>
<dbReference type="AlphaFoldDB" id="A0AAV5DPL1"/>
<proteinExistence type="predicted"/>
<reference evidence="1" key="1">
    <citation type="journal article" date="2018" name="DNA Res.">
        <title>Multiple hybrid de novo genome assembly of finger millet, an orphan allotetraploid crop.</title>
        <authorList>
            <person name="Hatakeyama M."/>
            <person name="Aluri S."/>
            <person name="Balachadran M.T."/>
            <person name="Sivarajan S.R."/>
            <person name="Patrignani A."/>
            <person name="Gruter S."/>
            <person name="Poveda L."/>
            <person name="Shimizu-Inatsugi R."/>
            <person name="Baeten J."/>
            <person name="Francoijs K.J."/>
            <person name="Nataraja K.N."/>
            <person name="Reddy Y.A.N."/>
            <person name="Phadnis S."/>
            <person name="Ravikumar R.L."/>
            <person name="Schlapbach R."/>
            <person name="Sreeman S.M."/>
            <person name="Shimizu K.K."/>
        </authorList>
    </citation>
    <scope>NUCLEOTIDE SEQUENCE</scope>
</reference>
<dbReference type="Proteomes" id="UP001054889">
    <property type="component" value="Unassembled WGS sequence"/>
</dbReference>
<reference evidence="1" key="2">
    <citation type="submission" date="2021-12" db="EMBL/GenBank/DDBJ databases">
        <title>Resequencing data analysis of finger millet.</title>
        <authorList>
            <person name="Hatakeyama M."/>
            <person name="Aluri S."/>
            <person name="Balachadran M.T."/>
            <person name="Sivarajan S.R."/>
            <person name="Poveda L."/>
            <person name="Shimizu-Inatsugi R."/>
            <person name="Schlapbach R."/>
            <person name="Sreeman S.M."/>
            <person name="Shimizu K.K."/>
        </authorList>
    </citation>
    <scope>NUCLEOTIDE SEQUENCE</scope>
</reference>
<evidence type="ECO:0000313" key="1">
    <source>
        <dbReference type="EMBL" id="GJN11830.1"/>
    </source>
</evidence>
<organism evidence="1 2">
    <name type="scientific">Eleusine coracana subsp. coracana</name>
    <dbReference type="NCBI Taxonomy" id="191504"/>
    <lineage>
        <taxon>Eukaryota</taxon>
        <taxon>Viridiplantae</taxon>
        <taxon>Streptophyta</taxon>
        <taxon>Embryophyta</taxon>
        <taxon>Tracheophyta</taxon>
        <taxon>Spermatophyta</taxon>
        <taxon>Magnoliopsida</taxon>
        <taxon>Liliopsida</taxon>
        <taxon>Poales</taxon>
        <taxon>Poaceae</taxon>
        <taxon>PACMAD clade</taxon>
        <taxon>Chloridoideae</taxon>
        <taxon>Cynodonteae</taxon>
        <taxon>Eleusininae</taxon>
        <taxon>Eleusine</taxon>
    </lineage>
</organism>
<name>A0AAV5DPL1_ELECO</name>
<dbReference type="EMBL" id="BQKI01000020">
    <property type="protein sequence ID" value="GJN11830.1"/>
    <property type="molecule type" value="Genomic_DNA"/>
</dbReference>
<evidence type="ECO:0000313" key="2">
    <source>
        <dbReference type="Proteomes" id="UP001054889"/>
    </source>
</evidence>
<accession>A0AAV5DPL1</accession>
<comment type="caution">
    <text evidence="1">The sequence shown here is derived from an EMBL/GenBank/DDBJ whole genome shotgun (WGS) entry which is preliminary data.</text>
</comment>
<gene>
    <name evidence="1" type="primary">ga30057</name>
    <name evidence="1" type="ORF">PR202_ga30057</name>
</gene>
<protein>
    <submittedName>
        <fullName evidence="1">Uncharacterized protein</fullName>
    </submittedName>
</protein>
<sequence>MTVDIPQWAHKVVDKIRRGYLWKGYTDVKGGQCLVAWNTVCHPLEQGGLGISILQHLSWALRLR</sequence>